<dbReference type="Proteomes" id="UP000054408">
    <property type="component" value="Unassembled WGS sequence"/>
</dbReference>
<dbReference type="Gene3D" id="1.25.40.10">
    <property type="entry name" value="Tetratricopeptide repeat domain"/>
    <property type="match status" value="1"/>
</dbReference>
<sequence>MEAMATIMVMTPTGLVGRSERPASSSSTVSQTERRPDAKLAARLAELGDVADHPPSLAALDTPHGYAVLRERLRLTIRGYGASSDHATRAAHHLIEYTTAAAAALLLDAAASPANDAKGLLPSLADARKFGSASVMVPPSAGAVERTASVLLAAAEAALAKFGEARLEAAWLNNAALLQRRIKRPRTALRLLAAALRLESEAGDELAVAQTLLNMSACHSKLDAHEDALQAGIEAKSLLAPYIREFFSRFTAVASGEEAESHIVQVPGDAAMLRTILGVFNNIAVEHDHLRHHADAAKAYSIGAEIAARTPGVESVAQRLRSLAARSQAAAAEVERRVGRKLQTRRAGLPAEARRRERRKHRTKTQAGPKGDRLQMAYGASAADRAAAARRLQRARDAATVAEAAGASTRLGAARETASSGGFAEPANFDVLELPPLTAAALGLSQDEFDRLMATKAKAVELDADESESRSVGSGRVFGSRLTSNYSMASVKPWLQPADPTMPTRDPIQLRRTASSASAARLAAFESTDNVAHSQPRTRTRRRRAVQPPPKSRSGSSGHGSVDGSECGSRSKSMSRSEADAEAEPEAGAHSGSGSGTYALGNLSAELEDLGDLSSMSSMSNMSGSGGGGGDDVDLEFDSDSDGSGRDEELERDVDAFLASQTQNSLLGADGGDETGLVTSFCSDDFDLDSADFDLSATSP</sequence>
<evidence type="ECO:0000313" key="3">
    <source>
        <dbReference type="Proteomes" id="UP000054408"/>
    </source>
</evidence>
<reference evidence="2 3" key="1">
    <citation type="submission" date="2010-05" db="EMBL/GenBank/DDBJ databases">
        <title>The Genome Sequence of Thecamonas trahens ATCC 50062.</title>
        <authorList>
            <consortium name="The Broad Institute Genome Sequencing Platform"/>
            <person name="Russ C."/>
            <person name="Cuomo C."/>
            <person name="Shea T."/>
            <person name="Young S.K."/>
            <person name="Zeng Q."/>
            <person name="Koehrsen M."/>
            <person name="Haas B."/>
            <person name="Borodovsky M."/>
            <person name="Guigo R."/>
            <person name="Alvarado L."/>
            <person name="Berlin A."/>
            <person name="Bochicchio J."/>
            <person name="Borenstein D."/>
            <person name="Chapman S."/>
            <person name="Chen Z."/>
            <person name="Freedman E."/>
            <person name="Gellesch M."/>
            <person name="Goldberg J."/>
            <person name="Griggs A."/>
            <person name="Gujja S."/>
            <person name="Heilman E."/>
            <person name="Heiman D."/>
            <person name="Hepburn T."/>
            <person name="Howarth C."/>
            <person name="Jen D."/>
            <person name="Larson L."/>
            <person name="Mehta T."/>
            <person name="Park D."/>
            <person name="Pearson M."/>
            <person name="Roberts A."/>
            <person name="Saif S."/>
            <person name="Shenoy N."/>
            <person name="Sisk P."/>
            <person name="Stolte C."/>
            <person name="Sykes S."/>
            <person name="Thomson T."/>
            <person name="Walk T."/>
            <person name="White J."/>
            <person name="Yandava C."/>
            <person name="Burger G."/>
            <person name="Gray M.W."/>
            <person name="Holland P.W.H."/>
            <person name="King N."/>
            <person name="Lang F.B.F."/>
            <person name="Roger A.J."/>
            <person name="Ruiz-Trillo I."/>
            <person name="Lander E."/>
            <person name="Nusbaum C."/>
        </authorList>
    </citation>
    <scope>NUCLEOTIDE SEQUENCE [LARGE SCALE GENOMIC DNA]</scope>
    <source>
        <strain evidence="2 3">ATCC 50062</strain>
    </source>
</reference>
<evidence type="ECO:0000256" key="1">
    <source>
        <dbReference type="SAM" id="MobiDB-lite"/>
    </source>
</evidence>
<protein>
    <submittedName>
        <fullName evidence="2">Uncharacterized protein</fullName>
    </submittedName>
</protein>
<dbReference type="GeneID" id="25569070"/>
<dbReference type="AlphaFoldDB" id="A0A0L0DSK8"/>
<keyword evidence="3" id="KW-1185">Reference proteome</keyword>
<organism evidence="2 3">
    <name type="scientific">Thecamonas trahens ATCC 50062</name>
    <dbReference type="NCBI Taxonomy" id="461836"/>
    <lineage>
        <taxon>Eukaryota</taxon>
        <taxon>Apusozoa</taxon>
        <taxon>Apusomonadida</taxon>
        <taxon>Apusomonadidae</taxon>
        <taxon>Thecamonas</taxon>
    </lineage>
</organism>
<feature type="region of interest" description="Disordered" evidence="1">
    <location>
        <begin position="512"/>
        <end position="653"/>
    </location>
</feature>
<feature type="compositionally biased region" description="Low complexity" evidence="1">
    <location>
        <begin position="552"/>
        <end position="565"/>
    </location>
</feature>
<gene>
    <name evidence="2" type="ORF">AMSG_10983</name>
</gene>
<feature type="compositionally biased region" description="Low complexity" evidence="1">
    <location>
        <begin position="612"/>
        <end position="623"/>
    </location>
</feature>
<feature type="compositionally biased region" description="Basic and acidic residues" evidence="1">
    <location>
        <begin position="643"/>
        <end position="653"/>
    </location>
</feature>
<dbReference type="InterPro" id="IPR011990">
    <property type="entry name" value="TPR-like_helical_dom_sf"/>
</dbReference>
<dbReference type="EMBL" id="GL349499">
    <property type="protein sequence ID" value="KNC55334.1"/>
    <property type="molecule type" value="Genomic_DNA"/>
</dbReference>
<evidence type="ECO:0000313" key="2">
    <source>
        <dbReference type="EMBL" id="KNC55334.1"/>
    </source>
</evidence>
<feature type="compositionally biased region" description="Acidic residues" evidence="1">
    <location>
        <begin position="631"/>
        <end position="641"/>
    </location>
</feature>
<feature type="compositionally biased region" description="Basic residues" evidence="1">
    <location>
        <begin position="536"/>
        <end position="545"/>
    </location>
</feature>
<feature type="compositionally biased region" description="Polar residues" evidence="1">
    <location>
        <begin position="22"/>
        <end position="31"/>
    </location>
</feature>
<name>A0A0L0DSK8_THETB</name>
<dbReference type="RefSeq" id="XP_013753055.1">
    <property type="nucleotide sequence ID" value="XM_013897601.1"/>
</dbReference>
<accession>A0A0L0DSK8</accession>
<feature type="region of interest" description="Disordered" evidence="1">
    <location>
        <begin position="12"/>
        <end position="36"/>
    </location>
</feature>
<proteinExistence type="predicted"/>
<feature type="region of interest" description="Disordered" evidence="1">
    <location>
        <begin position="343"/>
        <end position="371"/>
    </location>
</feature>
<feature type="compositionally biased region" description="Low complexity" evidence="1">
    <location>
        <begin position="512"/>
        <end position="524"/>
    </location>
</feature>